<dbReference type="InterPro" id="IPR012899">
    <property type="entry name" value="LTXXQ"/>
</dbReference>
<keyword evidence="4" id="KW-1185">Reference proteome</keyword>
<dbReference type="GO" id="GO:0042597">
    <property type="term" value="C:periplasmic space"/>
    <property type="evidence" value="ECO:0007669"/>
    <property type="project" value="InterPro"/>
</dbReference>
<dbReference type="EMBL" id="LT837803">
    <property type="protein sequence ID" value="SMB27809.1"/>
    <property type="molecule type" value="Genomic_DNA"/>
</dbReference>
<feature type="chain" id="PRO_5031483889" description="LTXXQ motif family protein" evidence="2">
    <location>
        <begin position="25"/>
        <end position="187"/>
    </location>
</feature>
<gene>
    <name evidence="3" type="ORF">SDENCHOL_20475</name>
</gene>
<name>A0A7Z7MVI0_9PROT</name>
<dbReference type="RefSeq" id="WP_172955049.1">
    <property type="nucleotide sequence ID" value="NZ_LT837803.1"/>
</dbReference>
<evidence type="ECO:0000256" key="1">
    <source>
        <dbReference type="SAM" id="MobiDB-lite"/>
    </source>
</evidence>
<reference evidence="3" key="1">
    <citation type="submission" date="2017-03" db="EMBL/GenBank/DDBJ databases">
        <authorList>
            <consortium name="AG Boll"/>
        </authorList>
    </citation>
    <scope>NUCLEOTIDE SEQUENCE [LARGE SCALE GENOMIC DNA]</scope>
    <source>
        <strain evidence="3">Chol</strain>
    </source>
</reference>
<organism evidence="3 4">
    <name type="scientific">Sterolibacterium denitrificans</name>
    <dbReference type="NCBI Taxonomy" id="157592"/>
    <lineage>
        <taxon>Bacteria</taxon>
        <taxon>Pseudomonadati</taxon>
        <taxon>Pseudomonadota</taxon>
        <taxon>Betaproteobacteria</taxon>
        <taxon>Nitrosomonadales</taxon>
        <taxon>Sterolibacteriaceae</taxon>
        <taxon>Sterolibacterium</taxon>
    </lineage>
</organism>
<protein>
    <recommendedName>
        <fullName evidence="5">LTXXQ motif family protein</fullName>
    </recommendedName>
</protein>
<accession>A0A7Z7MVI0</accession>
<evidence type="ECO:0000256" key="2">
    <source>
        <dbReference type="SAM" id="SignalP"/>
    </source>
</evidence>
<evidence type="ECO:0000313" key="4">
    <source>
        <dbReference type="Proteomes" id="UP000242886"/>
    </source>
</evidence>
<proteinExistence type="predicted"/>
<evidence type="ECO:0000313" key="3">
    <source>
        <dbReference type="EMBL" id="SMB27809.1"/>
    </source>
</evidence>
<dbReference type="Pfam" id="PF07813">
    <property type="entry name" value="LTXXQ"/>
    <property type="match status" value="1"/>
</dbReference>
<keyword evidence="2" id="KW-0732">Signal</keyword>
<feature type="signal peptide" evidence="2">
    <location>
        <begin position="1"/>
        <end position="24"/>
    </location>
</feature>
<dbReference type="Proteomes" id="UP000242886">
    <property type="component" value="Chromosome SDENCHOL"/>
</dbReference>
<evidence type="ECO:0008006" key="5">
    <source>
        <dbReference type="Google" id="ProtNLM"/>
    </source>
</evidence>
<feature type="region of interest" description="Disordered" evidence="1">
    <location>
        <begin position="157"/>
        <end position="187"/>
    </location>
</feature>
<sequence length="187" mass="20303">MKVGHKFIIGIAALATLGLGSAQAHPFGMGLPDACAHGYDMKGKRAWSGKQANVDRAAMAAARLDKLKAELKITADQETAWQAFANKAKQQAEHMQALRDKGQPQASTAKPLSAPEHMDKAIEFMKQRLAGMEAMSQSAKELYAVLTAEQKAVADQHFMQPIKQKPRDKMRQQRMNPPPAAGAAEAK</sequence>
<dbReference type="AlphaFoldDB" id="A0A7Z7MVI0"/>